<reference evidence="1 2" key="1">
    <citation type="submission" date="2024-08" db="EMBL/GenBank/DDBJ databases">
        <authorList>
            <person name="Cucini C."/>
            <person name="Frati F."/>
        </authorList>
    </citation>
    <scope>NUCLEOTIDE SEQUENCE [LARGE SCALE GENOMIC DNA]</scope>
</reference>
<accession>A0ABP1QYH4</accession>
<protein>
    <submittedName>
        <fullName evidence="1">Uncharacterized protein</fullName>
    </submittedName>
</protein>
<gene>
    <name evidence="1" type="ORF">ODALV1_LOCUS16762</name>
</gene>
<evidence type="ECO:0000313" key="2">
    <source>
        <dbReference type="Proteomes" id="UP001642540"/>
    </source>
</evidence>
<evidence type="ECO:0000313" key="1">
    <source>
        <dbReference type="EMBL" id="CAL8115219.1"/>
    </source>
</evidence>
<proteinExistence type="predicted"/>
<comment type="caution">
    <text evidence="1">The sequence shown here is derived from an EMBL/GenBank/DDBJ whole genome shotgun (WGS) entry which is preliminary data.</text>
</comment>
<keyword evidence="2" id="KW-1185">Reference proteome</keyword>
<name>A0ABP1QYH4_9HEXA</name>
<dbReference type="Proteomes" id="UP001642540">
    <property type="component" value="Unassembled WGS sequence"/>
</dbReference>
<dbReference type="EMBL" id="CAXLJM020000051">
    <property type="protein sequence ID" value="CAL8115219.1"/>
    <property type="molecule type" value="Genomic_DNA"/>
</dbReference>
<organism evidence="1 2">
    <name type="scientific">Orchesella dallaii</name>
    <dbReference type="NCBI Taxonomy" id="48710"/>
    <lineage>
        <taxon>Eukaryota</taxon>
        <taxon>Metazoa</taxon>
        <taxon>Ecdysozoa</taxon>
        <taxon>Arthropoda</taxon>
        <taxon>Hexapoda</taxon>
        <taxon>Collembola</taxon>
        <taxon>Entomobryomorpha</taxon>
        <taxon>Entomobryoidea</taxon>
        <taxon>Orchesellidae</taxon>
        <taxon>Orchesellinae</taxon>
        <taxon>Orchesella</taxon>
    </lineage>
</organism>
<sequence length="385" mass="43920">MIRDVGYGADHGGTEIHEEDVAPAVMTIPTADIRSQKEESEIVSPYIYIRSRNPTEQAETTSETATEEYIDYEELQKLENVVVPRILGEKSSTEAVAIRATTIPPYRFPESSIIGAISAACHDMDKIVWWDTYNFWWAVYKCNYVEDMEKIIGSEHNDHLKGFQLITRACRELGPVWWNPLSWQRCNQSNLHPEDLGADGTQTMGTIVGSYKSGLQKVSFQNSEEVSKRLEQELCRSMRRCHIRFLTKSVRILNKNEDPETSTGSSQEDSTVLPAAIKVLNRRWIEAVTGNLMNRIFTALAEDISRVKATTVISSLVISLGQMRYKNKGFKITELREVIQMSIFQIGLRHDNSCSSSFWDHWGRETRIPTQYHAPETLFELMATL</sequence>